<dbReference type="PANTHER" id="PTHR15688:SF1">
    <property type="entry name" value="KINETOCHORE-ASSOCIATED PROTEIN 1"/>
    <property type="match status" value="1"/>
</dbReference>
<dbReference type="InterPro" id="IPR055404">
    <property type="entry name" value="ARM_KNTC1_2nd"/>
</dbReference>
<dbReference type="Pfam" id="PF10493">
    <property type="entry name" value="Rod_C"/>
    <property type="match status" value="1"/>
</dbReference>
<dbReference type="GO" id="GO:1903394">
    <property type="term" value="P:protein localization to kinetochore involved in kinetochore assembly"/>
    <property type="evidence" value="ECO:0007669"/>
    <property type="project" value="TreeGrafter"/>
</dbReference>
<dbReference type="InterPro" id="IPR052802">
    <property type="entry name" value="KNTC1"/>
</dbReference>
<dbReference type="GO" id="GO:1990423">
    <property type="term" value="C:RZZ complex"/>
    <property type="evidence" value="ECO:0007669"/>
    <property type="project" value="TreeGrafter"/>
</dbReference>
<dbReference type="SUPFAM" id="SSF50978">
    <property type="entry name" value="WD40 repeat-like"/>
    <property type="match status" value="1"/>
</dbReference>
<dbReference type="EMBL" id="CAADRA010006070">
    <property type="protein sequence ID" value="VFT93934.1"/>
    <property type="molecule type" value="Genomic_DNA"/>
</dbReference>
<dbReference type="InterPro" id="IPR019527">
    <property type="entry name" value="RZZ-complex_KNTC1/ROD_C"/>
</dbReference>
<feature type="domain" description="KNTC1 second ARM-repeats" evidence="3">
    <location>
        <begin position="654"/>
        <end position="779"/>
    </location>
</feature>
<evidence type="ECO:0000313" key="5">
    <source>
        <dbReference type="EMBL" id="VFT93934.1"/>
    </source>
</evidence>
<evidence type="ECO:0000313" key="4">
    <source>
        <dbReference type="EMBL" id="KAF0691647.1"/>
    </source>
</evidence>
<dbReference type="Pfam" id="PF24515">
    <property type="entry name" value="ARM_KNTC1_3rd"/>
    <property type="match status" value="1"/>
</dbReference>
<dbReference type="OrthoDB" id="78320at2759"/>
<accession>A0A485L762</accession>
<dbReference type="InterPro" id="IPR036322">
    <property type="entry name" value="WD40_repeat_dom_sf"/>
</dbReference>
<dbReference type="EMBL" id="VJMH01006049">
    <property type="protein sequence ID" value="KAF0691647.1"/>
    <property type="molecule type" value="Genomic_DNA"/>
</dbReference>
<evidence type="ECO:0000259" key="1">
    <source>
        <dbReference type="Pfam" id="PF10493"/>
    </source>
</evidence>
<reference evidence="5 6" key="1">
    <citation type="submission" date="2019-03" db="EMBL/GenBank/DDBJ databases">
        <authorList>
            <person name="Gaulin E."/>
            <person name="Dumas B."/>
        </authorList>
    </citation>
    <scope>NUCLEOTIDE SEQUENCE [LARGE SCALE GENOMIC DNA]</scope>
    <source>
        <strain evidence="5">CBS 568.67</strain>
    </source>
</reference>
<feature type="domain" description="RZZ complex subunit KNTC1/ROD C-terminal" evidence="1">
    <location>
        <begin position="1493"/>
        <end position="1791"/>
    </location>
</feature>
<evidence type="ECO:0000259" key="3">
    <source>
        <dbReference type="Pfam" id="PF24516"/>
    </source>
</evidence>
<dbReference type="InterPro" id="IPR055405">
    <property type="entry name" value="ARM_KNTC1_3rd"/>
</dbReference>
<proteinExistence type="predicted"/>
<dbReference type="GO" id="GO:0005737">
    <property type="term" value="C:cytoplasm"/>
    <property type="evidence" value="ECO:0007669"/>
    <property type="project" value="TreeGrafter"/>
</dbReference>
<organism evidence="5 6">
    <name type="scientific">Aphanomyces stellatus</name>
    <dbReference type="NCBI Taxonomy" id="120398"/>
    <lineage>
        <taxon>Eukaryota</taxon>
        <taxon>Sar</taxon>
        <taxon>Stramenopiles</taxon>
        <taxon>Oomycota</taxon>
        <taxon>Saprolegniomycetes</taxon>
        <taxon>Saprolegniales</taxon>
        <taxon>Verrucalvaceae</taxon>
        <taxon>Aphanomyces</taxon>
    </lineage>
</organism>
<protein>
    <submittedName>
        <fullName evidence="5">Aste57867_17177 protein</fullName>
    </submittedName>
</protein>
<dbReference type="GO" id="GO:0007094">
    <property type="term" value="P:mitotic spindle assembly checkpoint signaling"/>
    <property type="evidence" value="ECO:0007669"/>
    <property type="project" value="TreeGrafter"/>
</dbReference>
<dbReference type="PANTHER" id="PTHR15688">
    <property type="entry name" value="KINETOCHORE-ASSOCIATED PROTEIN 1"/>
    <property type="match status" value="1"/>
</dbReference>
<feature type="domain" description="KNTC1 third ARM-repeats" evidence="2">
    <location>
        <begin position="1133"/>
        <end position="1326"/>
    </location>
</feature>
<dbReference type="GO" id="GO:0000070">
    <property type="term" value="P:mitotic sister chromatid segregation"/>
    <property type="evidence" value="ECO:0007669"/>
    <property type="project" value="TreeGrafter"/>
</dbReference>
<gene>
    <name evidence="5" type="primary">Aste57867_17177</name>
    <name evidence="4" type="ORF">As57867_017118</name>
    <name evidence="5" type="ORF">ASTE57867_17177</name>
</gene>
<reference evidence="4" key="2">
    <citation type="submission" date="2019-06" db="EMBL/GenBank/DDBJ databases">
        <title>Genomics analysis of Aphanomyces spp. identifies a new class of oomycete effector associated with host adaptation.</title>
        <authorList>
            <person name="Gaulin E."/>
        </authorList>
    </citation>
    <scope>NUCLEOTIDE SEQUENCE</scope>
    <source>
        <strain evidence="4">CBS 578.67</strain>
    </source>
</reference>
<dbReference type="GO" id="GO:0005828">
    <property type="term" value="C:kinetochore microtubule"/>
    <property type="evidence" value="ECO:0007669"/>
    <property type="project" value="TreeGrafter"/>
</dbReference>
<dbReference type="Pfam" id="PF24516">
    <property type="entry name" value="ARM_KNTC1_2nd"/>
    <property type="match status" value="1"/>
</dbReference>
<dbReference type="Proteomes" id="UP000332933">
    <property type="component" value="Unassembled WGS sequence"/>
</dbReference>
<evidence type="ECO:0000259" key="2">
    <source>
        <dbReference type="Pfam" id="PF24515"/>
    </source>
</evidence>
<evidence type="ECO:0000313" key="6">
    <source>
        <dbReference type="Proteomes" id="UP000332933"/>
    </source>
</evidence>
<keyword evidence="6" id="KW-1185">Reference proteome</keyword>
<dbReference type="GO" id="GO:0031267">
    <property type="term" value="F:small GTPase binding"/>
    <property type="evidence" value="ECO:0007669"/>
    <property type="project" value="TreeGrafter"/>
</dbReference>
<name>A0A485L762_9STRA</name>
<sequence>MLSMQLVNCFYLPQAPPRVVFTLSTAEDPHKTLSLPLDQEEPTEHAGVTSICAIIYDGVGLELQGRTDGSLHLLNNQDGRSLLSYDVSKSDPITQVSLHVVDSCLEIIVLLQSGKILAVEGLHVSDVLQSPPIPMPVLFTKARLRVGNVGQHQTPYSSKMLIRRTSSSADVFVANHGNSSVSMWIPTTRQNSNGKSMNTFQEHSCITQHMVHAVQDFHLSHDGQILIVVTEQAISWWDTSALVLLYEHSVAPRQIQSSACFGNGLGIAYASSGNQSPSSIVTLLDIDFKGPQETLISETNCGTFTVTSATLYTENCNLIVCGIALNEMKVFRVNDAPTNQLESATKLQGDISNLDEIFRAMQNPVCSISREEFQSALWQALDTNPEMLSSCLSQDFPRCCLIDWLLEDLNEWKPEDEYIRAQHARWVTFQLMSNSATFSATLWHEFRSANFVHVMEVLISQGAMGRLQILWRRHASMELVAFFSLSSLPLEIPAAAVTAWLSQEVIPSFQYYKVSMETLSISIVKRATLVANEGDIEAALQWTSVICPQILPPERLWKQTFSEKDPVRLVHVQLQQLVYLGKEHDFHVSYETFQMATVGRLAMAMLDRVQLPSLLSSELNRHVEPFLAKSSSMSLDDVLVEYVQEKASEIPFDEHRCIALLKKITALEKRAKSTLVVLQSIHLPYSPAMLDLAVEGSIMQSSCQMELQEQLRLMQLEELFRQYGLKYDLRDIRLPARFCRYLCTQVDNPNAFIDALNLAQASHQLQKERVIVQYMQNVLLAPANGQRIDQLLSALESIDPPRKWSAAVEVVQFGLQFLNTQAHLSQLLLLFITPFMQLASGHRGFERVVNATLQHSLRQLHQLGIVFNLPISMTTYQSKSEHPKILTSLLQPWLQAIRQPTHSLKRKRTTTSTSTPRQMTTDGTNALVRAQQCSLVLGMSTGEFRAFLGVQAATEGDVDQALRFSRNTNASSMKQVAVALLRYMVASKHMNQRGLYLARDLLVQCVIHESCSNIHDDVALLKQVHLLCSIYDHTKDQAEARDELYQTYQPWRVYDLWYRGAALTLQASVLPLTISYVMALHQNVDGERIMMTCRQLISHLVDIQAPQLALAVLLNMPSVPDDALEVMRMQLDQMLSLILYSHQIDRDLALGYMLSMEQQTAFSALNKRLTRENVYNDFARLQQLARLGSEAARTWQQIGFLHICTELETNAKWWHHLNLLGITCDHKAFRSDRRDHKALQAIVPQLLEATNLDLYCVLEFTRQYNIPDSVPCLLFVKALLLSSNDYASQIVGVLDDIHEHELIPLLLSIFQKLSSTDYERLLFVLNLLQNSSYAEQDEVQNRIQVLHFLQHYTPPLPFHAIIADPWSVLESELSASTVGQLVSLCSPLDIDADEMYMRLIKCMIEGDTASLSFESFRGLLSNFSETDHKITTAEWLSKKIDHSSFSIAAVQFALDLSLAIDTHPKTPRLRQTLLHLQSEDIWNNMSQQYDGAVLPDIQDPKKLIETIYHKYGHLAWQTQSSLVHETASQVAKLHKINIISAQQEIRWKWLTIRHKKPQQSVWDMSDDFNEGNLLDRLIYISWTGDKENIQELVKYASDPLPRAGLTYRVKYRALQVAEKLAEVMQISINNFLPSSISATMTELKQSCRHLVLFEELQYPHSLMTFLKCDKEGLVRGLWREHFQDPIVLTLISELMLSYSIPNSSLWQRVLQQMISLEMFPTLFHILRPLIRQFPSVDLRNIFEQIVLWPLHHLNSDVPKSKLERILKEIVLLIQQCPFIENLNVVGIARSLHAQSQEYPDMPILAYYAVQTAFCIPRVESRQGFLCQLCDEDKTYTIHIFEHLVNLSPLQPLEADFLVQYVVLNPTAQEKLLQSALGKAYSDFVARLVDSQAMDFVLAYLYVSSIFPILNCISFIYPSLHHHRLDDASDTAAVHLHHYPEKKNNELTPLHCYLMQTTSSILRPYQAEIASLQDGQ</sequence>